<dbReference type="OrthoDB" id="4121293at2759"/>
<evidence type="ECO:0000256" key="1">
    <source>
        <dbReference type="SAM" id="MobiDB-lite"/>
    </source>
</evidence>
<gene>
    <name evidence="2" type="ORF">CLCR_03774</name>
</gene>
<protein>
    <submittedName>
        <fullName evidence="2">Uncharacterized protein</fullName>
    </submittedName>
</protein>
<comment type="caution">
    <text evidence="2">The sequence shown here is derived from an EMBL/GenBank/DDBJ whole genome shotgun (WGS) entry which is preliminary data.</text>
</comment>
<dbReference type="EMBL" id="LGRB01000013">
    <property type="protein sequence ID" value="OCT47808.1"/>
    <property type="molecule type" value="Genomic_DNA"/>
</dbReference>
<proteinExistence type="predicted"/>
<reference evidence="3" key="1">
    <citation type="submission" date="2015-07" db="EMBL/GenBank/DDBJ databases">
        <authorList>
            <person name="Teixeira M.M."/>
            <person name="Souza R.C."/>
            <person name="Almeida L.G."/>
            <person name="Vicente V.A."/>
            <person name="de Hoog S."/>
            <person name="Bocca A.L."/>
            <person name="de Almeida S.R."/>
            <person name="Vasconcelos A.T."/>
            <person name="Felipe M.S."/>
        </authorList>
    </citation>
    <scope>NUCLEOTIDE SEQUENCE [LARGE SCALE GENOMIC DNA]</scope>
    <source>
        <strain evidence="3">KSF</strain>
    </source>
</reference>
<dbReference type="STRING" id="86049.A0A1C1CH31"/>
<evidence type="ECO:0000313" key="2">
    <source>
        <dbReference type="EMBL" id="OCT47808.1"/>
    </source>
</evidence>
<accession>A0A1C1CH31</accession>
<dbReference type="VEuPathDB" id="FungiDB:CLCR_03774"/>
<keyword evidence="3" id="KW-1185">Reference proteome</keyword>
<dbReference type="AlphaFoldDB" id="A0A1C1CH31"/>
<evidence type="ECO:0000313" key="3">
    <source>
        <dbReference type="Proteomes" id="UP000094526"/>
    </source>
</evidence>
<feature type="compositionally biased region" description="Basic and acidic residues" evidence="1">
    <location>
        <begin position="46"/>
        <end position="55"/>
    </location>
</feature>
<organism evidence="2 3">
    <name type="scientific">Cladophialophora carrionii</name>
    <dbReference type="NCBI Taxonomy" id="86049"/>
    <lineage>
        <taxon>Eukaryota</taxon>
        <taxon>Fungi</taxon>
        <taxon>Dikarya</taxon>
        <taxon>Ascomycota</taxon>
        <taxon>Pezizomycotina</taxon>
        <taxon>Eurotiomycetes</taxon>
        <taxon>Chaetothyriomycetidae</taxon>
        <taxon>Chaetothyriales</taxon>
        <taxon>Herpotrichiellaceae</taxon>
        <taxon>Cladophialophora</taxon>
    </lineage>
</organism>
<feature type="region of interest" description="Disordered" evidence="1">
    <location>
        <begin position="40"/>
        <end position="77"/>
    </location>
</feature>
<sequence>MARPFHYPFQYAQLPTYGYQTFDPSAVSFSFHPIIPPDRLYPSKPFADDQMKPEEEQPPLSEDNPEPQNDAPAEANGKFGVSVLSFML</sequence>
<name>A0A1C1CH31_9EURO</name>
<dbReference type="Proteomes" id="UP000094526">
    <property type="component" value="Unassembled WGS sequence"/>
</dbReference>